<keyword evidence="2 5" id="KW-0808">Transferase</keyword>
<dbReference type="InterPro" id="IPR050447">
    <property type="entry name" value="Erg6_SMT_methyltransf"/>
</dbReference>
<evidence type="ECO:0000256" key="3">
    <source>
        <dbReference type="ARBA" id="ARBA00022691"/>
    </source>
</evidence>
<evidence type="ECO:0000256" key="2">
    <source>
        <dbReference type="ARBA" id="ARBA00022679"/>
    </source>
</evidence>
<evidence type="ECO:0000313" key="8">
    <source>
        <dbReference type="EMBL" id="PVV04864.1"/>
    </source>
</evidence>
<keyword evidence="6" id="KW-0444">Lipid biosynthesis</keyword>
<dbReference type="GO" id="GO:0032259">
    <property type="term" value="P:methylation"/>
    <property type="evidence" value="ECO:0007669"/>
    <property type="project" value="UniProtKB-KW"/>
</dbReference>
<dbReference type="InterPro" id="IPR030384">
    <property type="entry name" value="MeTrfase_SMT"/>
</dbReference>
<accession>A0A2T9ZJU7</accession>
<name>A0A2T9ZJU7_9FUNG</name>
<gene>
    <name evidence="8" type="ORF">BB560_000621</name>
</gene>
<dbReference type="InterPro" id="IPR013705">
    <property type="entry name" value="Sterol_MeTrfase_C"/>
</dbReference>
<keyword evidence="1 5" id="KW-0489">Methyltransferase</keyword>
<dbReference type="InterPro" id="IPR013216">
    <property type="entry name" value="Methyltransf_11"/>
</dbReference>
<dbReference type="Gene3D" id="3.40.50.150">
    <property type="entry name" value="Vaccinia Virus protein VP39"/>
    <property type="match status" value="1"/>
</dbReference>
<evidence type="ECO:0000256" key="6">
    <source>
        <dbReference type="RuleBase" id="RU362025"/>
    </source>
</evidence>
<keyword evidence="6" id="KW-0443">Lipid metabolism</keyword>
<keyword evidence="6" id="KW-1207">Sterol metabolism</keyword>
<dbReference type="InterPro" id="IPR029063">
    <property type="entry name" value="SAM-dependent_MTases_sf"/>
</dbReference>
<dbReference type="PROSITE" id="PS51685">
    <property type="entry name" value="SAM_MT_ERG6_SMT"/>
    <property type="match status" value="1"/>
</dbReference>
<dbReference type="Pfam" id="PF08498">
    <property type="entry name" value="Sterol_MT_C"/>
    <property type="match status" value="1"/>
</dbReference>
<dbReference type="GO" id="GO:0016126">
    <property type="term" value="P:sterol biosynthetic process"/>
    <property type="evidence" value="ECO:0007669"/>
    <property type="project" value="UniProtKB-KW"/>
</dbReference>
<dbReference type="CDD" id="cd02440">
    <property type="entry name" value="AdoMet_MTases"/>
    <property type="match status" value="1"/>
</dbReference>
<dbReference type="EMBL" id="MBFS01000069">
    <property type="protein sequence ID" value="PVV04864.1"/>
    <property type="molecule type" value="Genomic_DNA"/>
</dbReference>
<keyword evidence="6" id="KW-0756">Sterol biosynthesis</keyword>
<evidence type="ECO:0000256" key="5">
    <source>
        <dbReference type="PROSITE-ProRule" id="PRU01022"/>
    </source>
</evidence>
<dbReference type="AlphaFoldDB" id="A0A2T9ZJU7"/>
<reference evidence="8 9" key="1">
    <citation type="journal article" date="2018" name="MBio">
        <title>Comparative Genomics Reveals the Core Gene Toolbox for the Fungus-Insect Symbiosis.</title>
        <authorList>
            <person name="Wang Y."/>
            <person name="Stata M."/>
            <person name="Wang W."/>
            <person name="Stajich J.E."/>
            <person name="White M.M."/>
            <person name="Moncalvo J.M."/>
        </authorList>
    </citation>
    <scope>NUCLEOTIDE SEQUENCE [LARGE SCALE GENOMIC DNA]</scope>
    <source>
        <strain evidence="8 9">SC-DP-2</strain>
    </source>
</reference>
<keyword evidence="6" id="KW-0753">Steroid metabolism</keyword>
<dbReference type="SUPFAM" id="SSF53335">
    <property type="entry name" value="S-adenosyl-L-methionine-dependent methyltransferases"/>
    <property type="match status" value="1"/>
</dbReference>
<evidence type="ECO:0000259" key="7">
    <source>
        <dbReference type="PROSITE" id="PS51685"/>
    </source>
</evidence>
<dbReference type="Pfam" id="PF08241">
    <property type="entry name" value="Methyltransf_11"/>
    <property type="match status" value="1"/>
</dbReference>
<dbReference type="STRING" id="133381.A0A2T9ZJU7"/>
<comment type="similarity">
    <text evidence="4 5 6">Belongs to the class I-like SAM-binding methyltransferase superfamily. Erg6/SMT family.</text>
</comment>
<dbReference type="PANTHER" id="PTHR44068">
    <property type="entry name" value="ZGC:194242"/>
    <property type="match status" value="1"/>
</dbReference>
<feature type="domain" description="SAM-dependent methyltransferase Erg6/SMT-type" evidence="7">
    <location>
        <begin position="82"/>
        <end position="375"/>
    </location>
</feature>
<organism evidence="8 9">
    <name type="scientific">Smittium megazygosporum</name>
    <dbReference type="NCBI Taxonomy" id="133381"/>
    <lineage>
        <taxon>Eukaryota</taxon>
        <taxon>Fungi</taxon>
        <taxon>Fungi incertae sedis</taxon>
        <taxon>Zoopagomycota</taxon>
        <taxon>Kickxellomycotina</taxon>
        <taxon>Harpellomycetes</taxon>
        <taxon>Harpellales</taxon>
        <taxon>Legeriomycetaceae</taxon>
        <taxon>Smittium</taxon>
    </lineage>
</organism>
<sequence length="377" mass="42463">MPKAIEGDLVEPTTENTNLLHGSTSKLDPGPLSLLSSLTKKDKTLQKNTYKTYEVFWDSPEADSETTELQRKQKSTDMTNTFYNLVTDFYEYGWGESFHFARRCKGETLAQSLTRHEEYLFASANIKKGMKVLDVGCGVGGPARTCVRFTGAYVVGLNNNDYQIEKARRYAKQKGQENYSQFVKGDFLHMPFEDNSFDAVYAIEATCHSPDLISVYKEMFRVLKPGGTFAIYEWCTTEKYDEKNKEMIEIIKEIEYGNSLPKLYPASYSVDCVKKCGFEIQVSEDLAPTSVSGDSDWYQDLFQKRVCFSSIGGFVRSKFGSSVMSFFLKFFSFLRLVPSSATNVDKFLKVGGIGCAKGGKADIFTPMFIIVAKKPLA</sequence>
<comment type="pathway">
    <text evidence="6">Steroid metabolism.</text>
</comment>
<protein>
    <recommendedName>
        <fullName evidence="6">Sterol 24-C-methyltransferase</fullName>
        <ecNumber evidence="6">2.1.1.-</ecNumber>
    </recommendedName>
    <alternativeName>
        <fullName evidence="6">Delta(24)-sterol C-methyltransferase</fullName>
    </alternativeName>
</protein>
<keyword evidence="3 5" id="KW-0949">S-adenosyl-L-methionine</keyword>
<evidence type="ECO:0000256" key="4">
    <source>
        <dbReference type="ARBA" id="ARBA00038188"/>
    </source>
</evidence>
<dbReference type="OrthoDB" id="540004at2759"/>
<comment type="caution">
    <text evidence="8">The sequence shown here is derived from an EMBL/GenBank/DDBJ whole genome shotgun (WGS) entry which is preliminary data.</text>
</comment>
<dbReference type="EC" id="2.1.1.-" evidence="6"/>
<dbReference type="Proteomes" id="UP000245609">
    <property type="component" value="Unassembled WGS sequence"/>
</dbReference>
<proteinExistence type="inferred from homology"/>
<keyword evidence="6" id="KW-0752">Steroid biosynthesis</keyword>
<dbReference type="PANTHER" id="PTHR44068:SF1">
    <property type="entry name" value="HYPOTHETICAL LOC100005854"/>
    <property type="match status" value="1"/>
</dbReference>
<dbReference type="GO" id="GO:0005783">
    <property type="term" value="C:endoplasmic reticulum"/>
    <property type="evidence" value="ECO:0007669"/>
    <property type="project" value="TreeGrafter"/>
</dbReference>
<keyword evidence="9" id="KW-1185">Reference proteome</keyword>
<evidence type="ECO:0000313" key="9">
    <source>
        <dbReference type="Proteomes" id="UP000245609"/>
    </source>
</evidence>
<comment type="function">
    <text evidence="6">Catalyzes the transfer of methyl groups from S-adenosyl-methionine to the C-24 of sterols.</text>
</comment>
<dbReference type="GO" id="GO:0003838">
    <property type="term" value="F:sterol 24-C-methyltransferase activity"/>
    <property type="evidence" value="ECO:0007669"/>
    <property type="project" value="TreeGrafter"/>
</dbReference>
<evidence type="ECO:0000256" key="1">
    <source>
        <dbReference type="ARBA" id="ARBA00022603"/>
    </source>
</evidence>